<dbReference type="AlphaFoldDB" id="A0A316WHT4"/>
<evidence type="ECO:0000313" key="2">
    <source>
        <dbReference type="Proteomes" id="UP000236594"/>
    </source>
</evidence>
<feature type="non-terminal residue" evidence="1">
    <location>
        <position position="1"/>
    </location>
</feature>
<sequence length="151" mass="17063">TGQHGEVTPPRDPINRRSLLRLIVHVCCEQSNRRGDGMISFDEETARSTASASYTPATLKIPFGGSPECFAKFGQRDHIKRSFDEGVFRIAPASSFNDASLNEAQRDNELMHWTRTPNEQMMVKFYGLDENGDEIEMPVRKQELLRGMTVS</sequence>
<comment type="caution">
    <text evidence="1">The sequence shown here is derived from an EMBL/GenBank/DDBJ whole genome shotgun (WGS) entry which is preliminary data.</text>
</comment>
<evidence type="ECO:0000313" key="1">
    <source>
        <dbReference type="EMBL" id="PWN58030.1"/>
    </source>
</evidence>
<feature type="non-terminal residue" evidence="1">
    <location>
        <position position="151"/>
    </location>
</feature>
<dbReference type="Proteomes" id="UP000236594">
    <property type="component" value="Unassembled WGS sequence"/>
</dbReference>
<dbReference type="EMBL" id="PPED02000095">
    <property type="protein sequence ID" value="PWN58030.1"/>
    <property type="molecule type" value="Genomic_DNA"/>
</dbReference>
<organism evidence="1 2">
    <name type="scientific">Chryseobacterium phosphatilyticum</name>
    <dbReference type="NCBI Taxonomy" id="475075"/>
    <lineage>
        <taxon>Bacteria</taxon>
        <taxon>Pseudomonadati</taxon>
        <taxon>Bacteroidota</taxon>
        <taxon>Flavobacteriia</taxon>
        <taxon>Flavobacteriales</taxon>
        <taxon>Weeksellaceae</taxon>
        <taxon>Chryseobacterium group</taxon>
        <taxon>Chryseobacterium</taxon>
    </lineage>
</organism>
<protein>
    <submittedName>
        <fullName evidence="1">Uncharacterized protein</fullName>
    </submittedName>
</protein>
<proteinExistence type="predicted"/>
<reference evidence="1 2" key="1">
    <citation type="submission" date="2018-04" db="EMBL/GenBank/DDBJ databases">
        <title>Draft Genome Sequence of Phosphate-Solubilizing Chryseobacterium sp. ISE14 that is a Biocontrol and Plant Growth-Promoting Rhizobacterium Isolated from Cucumber.</title>
        <authorList>
            <person name="Jeong J.-J."/>
            <person name="Sang M.K."/>
            <person name="Choi I.-G."/>
            <person name="Kim K.D."/>
        </authorList>
    </citation>
    <scope>NUCLEOTIDE SEQUENCE [LARGE SCALE GENOMIC DNA]</scope>
    <source>
        <strain evidence="1 2">ISE14</strain>
    </source>
</reference>
<name>A0A316WHT4_9FLAO</name>
<keyword evidence="2" id="KW-1185">Reference proteome</keyword>
<accession>A0A316WHT4</accession>
<gene>
    <name evidence="1" type="ORF">C1631_023635</name>
</gene>